<dbReference type="PANTHER" id="PTHR30545:SF2">
    <property type="entry name" value="SUGAR FERMENTATION STIMULATION PROTEIN A"/>
    <property type="match status" value="1"/>
</dbReference>
<keyword evidence="5" id="KW-1185">Reference proteome</keyword>
<reference evidence="4 5" key="1">
    <citation type="submission" date="2017-06" db="EMBL/GenBank/DDBJ databases">
        <title>Genome sequencing of cyanobaciteial culture collection at National Institute for Environmental Studies (NIES).</title>
        <authorList>
            <person name="Hirose Y."/>
            <person name="Shimura Y."/>
            <person name="Fujisawa T."/>
            <person name="Nakamura Y."/>
            <person name="Kawachi M."/>
        </authorList>
    </citation>
    <scope>NUCLEOTIDE SEQUENCE [LARGE SCALE GENOMIC DNA]</scope>
    <source>
        <strain evidence="4 5">NIES-806</strain>
    </source>
</reference>
<feature type="domain" description="SfsA N-terminal OB" evidence="3">
    <location>
        <begin position="17"/>
        <end position="86"/>
    </location>
</feature>
<dbReference type="CDD" id="cd22359">
    <property type="entry name" value="SfsA-like_bacterial"/>
    <property type="match status" value="1"/>
</dbReference>
<dbReference type="RefSeq" id="WP_096666860.1">
    <property type="nucleotide sequence ID" value="NZ_AP018316.1"/>
</dbReference>
<proteinExistence type="inferred from homology"/>
<dbReference type="InterPro" id="IPR005224">
    <property type="entry name" value="SfsA"/>
</dbReference>
<dbReference type="AlphaFoldDB" id="A0A1Z4V3A6"/>
<dbReference type="KEGG" id="dcm:NIES806_19790"/>
<dbReference type="InterPro" id="IPR041465">
    <property type="entry name" value="SfsA_N"/>
</dbReference>
<organism evidence="4 5">
    <name type="scientific">Dolichospermum compactum NIES-806</name>
    <dbReference type="NCBI Taxonomy" id="1973481"/>
    <lineage>
        <taxon>Bacteria</taxon>
        <taxon>Bacillati</taxon>
        <taxon>Cyanobacteriota</taxon>
        <taxon>Cyanophyceae</taxon>
        <taxon>Nostocales</taxon>
        <taxon>Aphanizomenonaceae</taxon>
        <taxon>Dolichospermum</taxon>
        <taxon>Dolichospermum compactum</taxon>
    </lineage>
</organism>
<dbReference type="HAMAP" id="MF_00095">
    <property type="entry name" value="SfsA"/>
    <property type="match status" value="1"/>
</dbReference>
<dbReference type="OrthoDB" id="9802365at2"/>
<evidence type="ECO:0000313" key="4">
    <source>
        <dbReference type="EMBL" id="BAZ85775.1"/>
    </source>
</evidence>
<dbReference type="Pfam" id="PF17746">
    <property type="entry name" value="SfsA_N"/>
    <property type="match status" value="1"/>
</dbReference>
<dbReference type="EMBL" id="AP018316">
    <property type="protein sequence ID" value="BAZ85775.1"/>
    <property type="molecule type" value="Genomic_DNA"/>
</dbReference>
<dbReference type="GO" id="GO:0003677">
    <property type="term" value="F:DNA binding"/>
    <property type="evidence" value="ECO:0007669"/>
    <property type="project" value="InterPro"/>
</dbReference>
<dbReference type="PANTHER" id="PTHR30545">
    <property type="entry name" value="SUGAR FERMENTATION STIMULATION PROTEIN A"/>
    <property type="match status" value="1"/>
</dbReference>
<accession>A0A1Z4V3A6</accession>
<evidence type="ECO:0000256" key="1">
    <source>
        <dbReference type="HAMAP-Rule" id="MF_00095"/>
    </source>
</evidence>
<name>A0A1Z4V3A6_9CYAN</name>
<protein>
    <recommendedName>
        <fullName evidence="1">Sugar fermentation stimulation protein homolog</fullName>
    </recommendedName>
</protein>
<dbReference type="NCBIfam" id="TIGR00230">
    <property type="entry name" value="sfsA"/>
    <property type="match status" value="1"/>
</dbReference>
<evidence type="ECO:0000313" key="5">
    <source>
        <dbReference type="Proteomes" id="UP000218702"/>
    </source>
</evidence>
<comment type="similarity">
    <text evidence="1">Belongs to the SfsA family.</text>
</comment>
<evidence type="ECO:0000259" key="2">
    <source>
        <dbReference type="Pfam" id="PF03749"/>
    </source>
</evidence>
<sequence length="241" mass="27145">MTDCLYNYPTLYPGILLKRYKRFFADVQLDSGEVVIAHCPNTGPMTGVSTIGSAVQVSKSDNPHRKLGYTLELIQVNDNQKAWVGVNTALPNRVIKLALEKHLFPELGEYEQVKGEVVYGKDRKSRIDFYLTGSAEQRPIYLEVKNTTWCQGTLALFPDTETTRGQKHLRELMEVLPASRSVMLYFINRGDCVEFAPGDTTDPVYGQLLREAINLGLEVLPCRFDISPEGIRYLGLAKLKI</sequence>
<dbReference type="Gene3D" id="3.40.1350.60">
    <property type="match status" value="1"/>
</dbReference>
<gene>
    <name evidence="1" type="primary">sfsA</name>
    <name evidence="4" type="ORF">NIES806_19790</name>
</gene>
<feature type="domain" description="Sugar fermentation stimulation protein C-terminal" evidence="2">
    <location>
        <begin position="90"/>
        <end position="229"/>
    </location>
</feature>
<dbReference type="InterPro" id="IPR040452">
    <property type="entry name" value="SfsA_C"/>
</dbReference>
<dbReference type="Proteomes" id="UP000218702">
    <property type="component" value="Chromosome"/>
</dbReference>
<dbReference type="Gene3D" id="2.40.50.580">
    <property type="match status" value="1"/>
</dbReference>
<dbReference type="Pfam" id="PF03749">
    <property type="entry name" value="SfsA"/>
    <property type="match status" value="1"/>
</dbReference>
<evidence type="ECO:0000259" key="3">
    <source>
        <dbReference type="Pfam" id="PF17746"/>
    </source>
</evidence>